<keyword evidence="1" id="KW-0808">Transferase</keyword>
<dbReference type="InterPro" id="IPR000182">
    <property type="entry name" value="GNAT_dom"/>
</dbReference>
<sequence length="169" mass="18422">MLPITTKRLILRRMTPQDIPALQRIGGDPRVAPNLFSVTSPWPAEAVEHWIETSQFADRLGFRLGIALRERPDELIGTVGIGGAPVSVSYFVDLARNDQGFATEAAGALLEFCRNTFQLRTVTADYYCDNPASGRVLEKLGFVQVGQDVGTSPARAGPAPITLMRLDLP</sequence>
<dbReference type="PANTHER" id="PTHR43792:SF8">
    <property type="entry name" value="[RIBOSOMAL PROTEIN US5]-ALANINE N-ACETYLTRANSFERASE"/>
    <property type="match status" value="1"/>
</dbReference>
<protein>
    <submittedName>
        <fullName evidence="5">GNAT family N-acetyltransferase</fullName>
    </submittedName>
</protein>
<dbReference type="RefSeq" id="WP_226747632.1">
    <property type="nucleotide sequence ID" value="NZ_JAJATZ010000002.1"/>
</dbReference>
<evidence type="ECO:0000259" key="4">
    <source>
        <dbReference type="PROSITE" id="PS51186"/>
    </source>
</evidence>
<evidence type="ECO:0000256" key="3">
    <source>
        <dbReference type="ARBA" id="ARBA00038502"/>
    </source>
</evidence>
<gene>
    <name evidence="5" type="ORF">LGQ03_05810</name>
</gene>
<dbReference type="SUPFAM" id="SSF55729">
    <property type="entry name" value="Acyl-CoA N-acyltransferases (Nat)"/>
    <property type="match status" value="1"/>
</dbReference>
<dbReference type="EMBL" id="JAJATZ010000002">
    <property type="protein sequence ID" value="MCB5198750.1"/>
    <property type="molecule type" value="Genomic_DNA"/>
</dbReference>
<evidence type="ECO:0000256" key="1">
    <source>
        <dbReference type="ARBA" id="ARBA00022679"/>
    </source>
</evidence>
<dbReference type="Proteomes" id="UP001138961">
    <property type="component" value="Unassembled WGS sequence"/>
</dbReference>
<keyword evidence="2" id="KW-0012">Acyltransferase</keyword>
<proteinExistence type="inferred from homology"/>
<accession>A0ABS8BSN9</accession>
<dbReference type="Gene3D" id="3.40.630.30">
    <property type="match status" value="1"/>
</dbReference>
<organism evidence="5 6">
    <name type="scientific">Loktanella gaetbuli</name>
    <dbReference type="NCBI Taxonomy" id="2881335"/>
    <lineage>
        <taxon>Bacteria</taxon>
        <taxon>Pseudomonadati</taxon>
        <taxon>Pseudomonadota</taxon>
        <taxon>Alphaproteobacteria</taxon>
        <taxon>Rhodobacterales</taxon>
        <taxon>Roseobacteraceae</taxon>
        <taxon>Loktanella</taxon>
    </lineage>
</organism>
<dbReference type="Pfam" id="PF13302">
    <property type="entry name" value="Acetyltransf_3"/>
    <property type="match status" value="1"/>
</dbReference>
<keyword evidence="6" id="KW-1185">Reference proteome</keyword>
<reference evidence="5" key="1">
    <citation type="submission" date="2021-10" db="EMBL/GenBank/DDBJ databases">
        <title>Loktanella gaetbuli sp. nov., isolated from a tidal flat.</title>
        <authorList>
            <person name="Park S."/>
            <person name="Yoon J.-H."/>
        </authorList>
    </citation>
    <scope>NUCLEOTIDE SEQUENCE</scope>
    <source>
        <strain evidence="5">TSTF-M6</strain>
    </source>
</reference>
<evidence type="ECO:0000256" key="2">
    <source>
        <dbReference type="ARBA" id="ARBA00023315"/>
    </source>
</evidence>
<feature type="domain" description="N-acetyltransferase" evidence="4">
    <location>
        <begin position="9"/>
        <end position="169"/>
    </location>
</feature>
<evidence type="ECO:0000313" key="6">
    <source>
        <dbReference type="Proteomes" id="UP001138961"/>
    </source>
</evidence>
<dbReference type="InterPro" id="IPR016181">
    <property type="entry name" value="Acyl_CoA_acyltransferase"/>
</dbReference>
<dbReference type="PROSITE" id="PS51186">
    <property type="entry name" value="GNAT"/>
    <property type="match status" value="1"/>
</dbReference>
<dbReference type="PANTHER" id="PTHR43792">
    <property type="entry name" value="GNAT FAMILY, PUTATIVE (AFU_ORTHOLOGUE AFUA_3G00765)-RELATED-RELATED"/>
    <property type="match status" value="1"/>
</dbReference>
<evidence type="ECO:0000313" key="5">
    <source>
        <dbReference type="EMBL" id="MCB5198750.1"/>
    </source>
</evidence>
<comment type="similarity">
    <text evidence="3">Belongs to the acetyltransferase family. RimJ subfamily.</text>
</comment>
<name>A0ABS8BSN9_9RHOB</name>
<dbReference type="InterPro" id="IPR051531">
    <property type="entry name" value="N-acetyltransferase"/>
</dbReference>
<comment type="caution">
    <text evidence="5">The sequence shown here is derived from an EMBL/GenBank/DDBJ whole genome shotgun (WGS) entry which is preliminary data.</text>
</comment>